<reference evidence="2" key="1">
    <citation type="submission" date="2011-09" db="EMBL/GenBank/DDBJ databases">
        <title>The permanent draft genome of Mucilaginibacter paludis DSM 18603.</title>
        <authorList>
            <consortium name="US DOE Joint Genome Institute (JGI-PGF)"/>
            <person name="Lucas S."/>
            <person name="Han J."/>
            <person name="Lapidus A."/>
            <person name="Bruce D."/>
            <person name="Goodwin L."/>
            <person name="Pitluck S."/>
            <person name="Peters L."/>
            <person name="Kyrpides N."/>
            <person name="Mavromatis K."/>
            <person name="Ivanova N."/>
            <person name="Mikhailova N."/>
            <person name="Held B."/>
            <person name="Detter J.C."/>
            <person name="Tapia R."/>
            <person name="Han C."/>
            <person name="Land M."/>
            <person name="Hauser L."/>
            <person name="Markowitz V."/>
            <person name="Cheng J.-F."/>
            <person name="Hugenholtz P."/>
            <person name="Woyke T."/>
            <person name="Wu D."/>
            <person name="Tindall B."/>
            <person name="Brambilla E."/>
            <person name="Klenk H.-P."/>
            <person name="Eisen J.A."/>
        </authorList>
    </citation>
    <scope>NUCLEOTIDE SEQUENCE [LARGE SCALE GENOMIC DNA]</scope>
    <source>
        <strain evidence="2">DSM 18603</strain>
    </source>
</reference>
<dbReference type="AlphaFoldDB" id="H1YHU9"/>
<organism evidence="2 3">
    <name type="scientific">Mucilaginibacter paludis DSM 18603</name>
    <dbReference type="NCBI Taxonomy" id="714943"/>
    <lineage>
        <taxon>Bacteria</taxon>
        <taxon>Pseudomonadati</taxon>
        <taxon>Bacteroidota</taxon>
        <taxon>Sphingobacteriia</taxon>
        <taxon>Sphingobacteriales</taxon>
        <taxon>Sphingobacteriaceae</taxon>
        <taxon>Mucilaginibacter</taxon>
    </lineage>
</organism>
<evidence type="ECO:0000313" key="3">
    <source>
        <dbReference type="Proteomes" id="UP000002774"/>
    </source>
</evidence>
<dbReference type="eggNOG" id="ENOG5033RE2">
    <property type="taxonomic scope" value="Bacteria"/>
</dbReference>
<dbReference type="InterPro" id="IPR043744">
    <property type="entry name" value="DUF5689"/>
</dbReference>
<gene>
    <name evidence="2" type="ORF">Mucpa_3400</name>
</gene>
<protein>
    <recommendedName>
        <fullName evidence="1">DUF5689 domain-containing protein</fullName>
    </recommendedName>
</protein>
<dbReference type="PROSITE" id="PS51257">
    <property type="entry name" value="PROKAR_LIPOPROTEIN"/>
    <property type="match status" value="1"/>
</dbReference>
<accession>H1YHU9</accession>
<sequence length="449" mass="47939">MLKNTGLVLLLALGMASCKKDKKTETPTPEPVPVVSISIDDLKKLSTGATVSVPDGKKISGIVISDATAKNIDAKTVVIQEAADKSGIIINFDAAQTFAVGDEVEIDISKQTLAQINGEIVLDKIPLTKAKKLNSGKTIAARATTADEVIKNAASWDGTLISLSSGLLTGGNGKYAGTLEFTDTKGNVSSLITSGATFENKTYISELKSFTGIVRVNGNAIRVDMRGEADAVKADGAIVYTYTEDFQSGVNTTDYKAASGQIWPLTTGNWMNANIYYDFSTPKTGDGGFLTAGRKYIYLYGDVAKLHRIITKFGNKLSGVKKITIKIAGSLDVSNNNGTTFDPTTNSYIVNVLGLKREANPISSSASGALIDDVTFNDQGSFHTITIKIPTAADLLSKGWTQDQIDYFMQNPNFIFRVSTTISTNIGGMFPAVIEKIDFGFDVKPTWAP</sequence>
<name>H1YHU9_9SPHI</name>
<evidence type="ECO:0000313" key="2">
    <source>
        <dbReference type="EMBL" id="EHQ27499.1"/>
    </source>
</evidence>
<dbReference type="HOGENOM" id="CLU_592900_0_0_10"/>
<dbReference type="Proteomes" id="UP000002774">
    <property type="component" value="Chromosome"/>
</dbReference>
<dbReference type="STRING" id="714943.Mucpa_3400"/>
<keyword evidence="3" id="KW-1185">Reference proteome</keyword>
<feature type="domain" description="DUF5689" evidence="1">
    <location>
        <begin position="36"/>
        <end position="230"/>
    </location>
</feature>
<proteinExistence type="predicted"/>
<evidence type="ECO:0000259" key="1">
    <source>
        <dbReference type="Pfam" id="PF18942"/>
    </source>
</evidence>
<dbReference type="Pfam" id="PF18942">
    <property type="entry name" value="DUF5689"/>
    <property type="match status" value="1"/>
</dbReference>
<dbReference type="EMBL" id="CM001403">
    <property type="protein sequence ID" value="EHQ27499.1"/>
    <property type="molecule type" value="Genomic_DNA"/>
</dbReference>